<keyword evidence="5" id="KW-1071">Ligand-gated ion channel</keyword>
<dbReference type="Gene3D" id="1.10.287.630">
    <property type="entry name" value="Helix hairpin bin"/>
    <property type="match status" value="1"/>
</dbReference>
<dbReference type="GO" id="GO:0016020">
    <property type="term" value="C:membrane"/>
    <property type="evidence" value="ECO:0007669"/>
    <property type="project" value="UniProtKB-SubCell"/>
</dbReference>
<evidence type="ECO:0000259" key="8">
    <source>
        <dbReference type="Pfam" id="PF00520"/>
    </source>
</evidence>
<feature type="transmembrane region" description="Helical" evidence="7">
    <location>
        <begin position="537"/>
        <end position="558"/>
    </location>
</feature>
<dbReference type="OrthoDB" id="421226at2759"/>
<keyword evidence="2 7" id="KW-0812">Transmembrane</keyword>
<feature type="transmembrane region" description="Helical" evidence="7">
    <location>
        <begin position="365"/>
        <end position="382"/>
    </location>
</feature>
<dbReference type="EMBL" id="JABFUD020000002">
    <property type="protein sequence ID" value="KAI5083719.1"/>
    <property type="molecule type" value="Genomic_DNA"/>
</dbReference>
<evidence type="ECO:0000256" key="3">
    <source>
        <dbReference type="ARBA" id="ARBA00022989"/>
    </source>
</evidence>
<keyword evidence="5" id="KW-0406">Ion transport</keyword>
<sequence length="814" mass="92044">MHINNIRTELSLSLSLSVSHTHTHTHARARARFSSSGCVMASDESDEIPMLVVSASGTSAAIELPSLPSSSSQTRTRRAHEHHYFSGPVHPINNRFFSGPLQRKNNTISNSDNAGRAASASLHDGFYSGPIHIENEASSSSAIRPPVSRPIRRRESSMANEHLLRSGPLGKCDDPFCTTCPLYFDRPQPGTRPLYSSLDQKVSAGFAGRLKKFFVDALSWGLVNMPGVMNPHTKRVQQWNKFFLLSCLLAVFVDPLFFFILSVNRDFRCIYFNFAFAKAITVLRSATDLVYFCHMLLQCHLAYIEPSSVGSGVLNDKPKDIIKHYLTGWFILDFVVVLPLPQIMIWVIIPGVLGKETAANFTKNLLRVIVLLQYFPRMLRFFPLLAGNSPTGFIFETAWSNFFINLLLFLLVAHVVGSCWYLLGLQRVNQCLRDACTEATSAGCNFRFLDCGDGGDVNGTMTSINASTWKMWTSNSDAVGCVFANSSTFVYGIYNSAVNVTIEKSFVPKYIYSLFWGFQQVSTLAGNQMPSVFVGEVLFVLGIVILGLLLTVLLIGNMQNFLLSLSRRRVDMQLRRHDVESWMARRHLPLKFRRKVRQVERFKWAANKGVNEEELLKSLPEDIEKEIRKALCLELIKKVRLFTFMEDQVLDAICQRLRQSLYINGSVVLRKNYPIEKMHFFIKGNLQRRDENGTVRPLQNGFCGEELLTWCLESEAQNPGARRARHRPVMGPHATSNTTVTCLGTVEAFSLSAGDLREVTRLYSHFLRNSKVQGALRYESPYWRERATVTIQVAWLYAKRKRETRTETIRGAHV</sequence>
<protein>
    <recommendedName>
        <fullName evidence="8">Ion transport domain-containing protein</fullName>
    </recommendedName>
</protein>
<gene>
    <name evidence="9" type="ORF">GOP47_0003462</name>
</gene>
<dbReference type="InterPro" id="IPR018490">
    <property type="entry name" value="cNMP-bd_dom_sf"/>
</dbReference>
<dbReference type="Gene3D" id="1.10.287.70">
    <property type="match status" value="1"/>
</dbReference>
<feature type="transmembrane region" description="Helical" evidence="7">
    <location>
        <begin position="329"/>
        <end position="353"/>
    </location>
</feature>
<dbReference type="PANTHER" id="PTHR45651:SF11">
    <property type="entry name" value="CYCLIC NUCLEOTIDE-GATED ION CHANNEL 20, CHLOROPLASTIC-RELATED"/>
    <property type="match status" value="1"/>
</dbReference>
<name>A0A9D4VCU8_ADICA</name>
<evidence type="ECO:0000313" key="10">
    <source>
        <dbReference type="Proteomes" id="UP000886520"/>
    </source>
</evidence>
<comment type="caution">
    <text evidence="9">The sequence shown here is derived from an EMBL/GenBank/DDBJ whole genome shotgun (WGS) entry which is preliminary data.</text>
</comment>
<dbReference type="AlphaFoldDB" id="A0A9D4VCU8"/>
<evidence type="ECO:0000256" key="1">
    <source>
        <dbReference type="ARBA" id="ARBA00004141"/>
    </source>
</evidence>
<accession>A0A9D4VCU8</accession>
<keyword evidence="4 7" id="KW-0472">Membrane</keyword>
<keyword evidence="10" id="KW-1185">Reference proteome</keyword>
<dbReference type="SUPFAM" id="SSF51206">
    <property type="entry name" value="cAMP-binding domain-like"/>
    <property type="match status" value="1"/>
</dbReference>
<evidence type="ECO:0000256" key="4">
    <source>
        <dbReference type="ARBA" id="ARBA00023136"/>
    </source>
</evidence>
<dbReference type="PANTHER" id="PTHR45651">
    <property type="entry name" value="CYCLIC NUCLEOTIDE-GATED ION CHANNEL 15-RELATED-RELATED"/>
    <property type="match status" value="1"/>
</dbReference>
<comment type="subcellular location">
    <subcellularLocation>
        <location evidence="1">Membrane</location>
        <topology evidence="1">Multi-pass membrane protein</topology>
    </subcellularLocation>
</comment>
<evidence type="ECO:0000256" key="7">
    <source>
        <dbReference type="SAM" id="Phobius"/>
    </source>
</evidence>
<dbReference type="Proteomes" id="UP000886520">
    <property type="component" value="Chromosome 3"/>
</dbReference>
<evidence type="ECO:0000313" key="9">
    <source>
        <dbReference type="EMBL" id="KAI5083719.1"/>
    </source>
</evidence>
<dbReference type="Pfam" id="PF00520">
    <property type="entry name" value="Ion_trans"/>
    <property type="match status" value="1"/>
</dbReference>
<dbReference type="InterPro" id="IPR005821">
    <property type="entry name" value="Ion_trans_dom"/>
</dbReference>
<feature type="transmembrane region" description="Helical" evidence="7">
    <location>
        <begin position="242"/>
        <end position="263"/>
    </location>
</feature>
<keyword evidence="6" id="KW-0407">Ion channel</keyword>
<dbReference type="SUPFAM" id="SSF81324">
    <property type="entry name" value="Voltage-gated potassium channels"/>
    <property type="match status" value="1"/>
</dbReference>
<keyword evidence="5" id="KW-0813">Transport</keyword>
<feature type="domain" description="Ion transport" evidence="8">
    <location>
        <begin position="240"/>
        <end position="560"/>
    </location>
</feature>
<evidence type="ECO:0000256" key="2">
    <source>
        <dbReference type="ARBA" id="ARBA00022692"/>
    </source>
</evidence>
<keyword evidence="3 7" id="KW-1133">Transmembrane helix</keyword>
<evidence type="ECO:0000256" key="6">
    <source>
        <dbReference type="ARBA" id="ARBA00023303"/>
    </source>
</evidence>
<evidence type="ECO:0000256" key="5">
    <source>
        <dbReference type="ARBA" id="ARBA00023286"/>
    </source>
</evidence>
<feature type="transmembrane region" description="Helical" evidence="7">
    <location>
        <begin position="402"/>
        <end position="423"/>
    </location>
</feature>
<organism evidence="9 10">
    <name type="scientific">Adiantum capillus-veneris</name>
    <name type="common">Maidenhair fern</name>
    <dbReference type="NCBI Taxonomy" id="13818"/>
    <lineage>
        <taxon>Eukaryota</taxon>
        <taxon>Viridiplantae</taxon>
        <taxon>Streptophyta</taxon>
        <taxon>Embryophyta</taxon>
        <taxon>Tracheophyta</taxon>
        <taxon>Polypodiopsida</taxon>
        <taxon>Polypodiidae</taxon>
        <taxon>Polypodiales</taxon>
        <taxon>Pteridineae</taxon>
        <taxon>Pteridaceae</taxon>
        <taxon>Vittarioideae</taxon>
        <taxon>Adiantum</taxon>
    </lineage>
</organism>
<dbReference type="InterPro" id="IPR014710">
    <property type="entry name" value="RmlC-like_jellyroll"/>
</dbReference>
<dbReference type="GO" id="GO:0005216">
    <property type="term" value="F:monoatomic ion channel activity"/>
    <property type="evidence" value="ECO:0007669"/>
    <property type="project" value="InterPro"/>
</dbReference>
<dbReference type="Gene3D" id="2.60.120.10">
    <property type="entry name" value="Jelly Rolls"/>
    <property type="match status" value="1"/>
</dbReference>
<proteinExistence type="predicted"/>
<reference evidence="9" key="1">
    <citation type="submission" date="2021-01" db="EMBL/GenBank/DDBJ databases">
        <title>Adiantum capillus-veneris genome.</title>
        <authorList>
            <person name="Fang Y."/>
            <person name="Liao Q."/>
        </authorList>
    </citation>
    <scope>NUCLEOTIDE SEQUENCE</scope>
    <source>
        <strain evidence="9">H3</strain>
        <tissue evidence="9">Leaf</tissue>
    </source>
</reference>